<dbReference type="PRINTS" id="PR00080">
    <property type="entry name" value="SDRFAMILY"/>
</dbReference>
<evidence type="ECO:0000256" key="3">
    <source>
        <dbReference type="RuleBase" id="RU000363"/>
    </source>
</evidence>
<dbReference type="GO" id="GO:0016491">
    <property type="term" value="F:oxidoreductase activity"/>
    <property type="evidence" value="ECO:0007669"/>
    <property type="project" value="UniProtKB-KW"/>
</dbReference>
<gene>
    <name evidence="5" type="ORF">FHW37_101312</name>
</gene>
<dbReference type="AlphaFoldDB" id="A0A561R7D1"/>
<name>A0A561R7D1_9HYPH</name>
<evidence type="ECO:0000313" key="6">
    <source>
        <dbReference type="Proteomes" id="UP000320653"/>
    </source>
</evidence>
<dbReference type="SMART" id="SM00822">
    <property type="entry name" value="PKS_KR"/>
    <property type="match status" value="1"/>
</dbReference>
<dbReference type="Proteomes" id="UP000320653">
    <property type="component" value="Unassembled WGS sequence"/>
</dbReference>
<feature type="domain" description="Ketoreductase" evidence="4">
    <location>
        <begin position="11"/>
        <end position="185"/>
    </location>
</feature>
<evidence type="ECO:0000259" key="4">
    <source>
        <dbReference type="SMART" id="SM00822"/>
    </source>
</evidence>
<dbReference type="InterPro" id="IPR002347">
    <property type="entry name" value="SDR_fam"/>
</dbReference>
<keyword evidence="6" id="KW-1185">Reference proteome</keyword>
<comment type="similarity">
    <text evidence="1 3">Belongs to the short-chain dehydrogenases/reductases (SDR) family.</text>
</comment>
<dbReference type="SUPFAM" id="SSF51735">
    <property type="entry name" value="NAD(P)-binding Rossmann-fold domains"/>
    <property type="match status" value="1"/>
</dbReference>
<dbReference type="RefSeq" id="WP_145631691.1">
    <property type="nucleotide sequence ID" value="NZ_VIWP01000001.1"/>
</dbReference>
<dbReference type="InterPro" id="IPR020904">
    <property type="entry name" value="Sc_DH/Rdtase_CS"/>
</dbReference>
<comment type="caution">
    <text evidence="5">The sequence shown here is derived from an EMBL/GenBank/DDBJ whole genome shotgun (WGS) entry which is preliminary data.</text>
</comment>
<sequence length="268" mass="27256">MTAATGRLAGRHALVTGAGSGIGAAIATALVEAGARVTLAGRRAEPLEALAHELAKTWGHDKVCVASGFDVTNTAAIEIGLTAARTAFGPINILVNNAGEGPSAPFEKTSLEMWNHVLAVDLTGVFQVTQAVLPDLKAAGSGARIINIASTAGLTGYAYVSAYVAAKHGVVGLTRALALELAKTGITVNAVCPGFTDTPLIARSIENIVAKTGRTEEQALKEFTKNNPQGRLVKPEEVADTVLWLASSAAQSINGQAIAVAGGEVLAG</sequence>
<reference evidence="5 6" key="1">
    <citation type="submission" date="2019-06" db="EMBL/GenBank/DDBJ databases">
        <title>Sorghum-associated microbial communities from plants grown in Nebraska, USA.</title>
        <authorList>
            <person name="Schachtman D."/>
        </authorList>
    </citation>
    <scope>NUCLEOTIDE SEQUENCE [LARGE SCALE GENOMIC DNA]</scope>
    <source>
        <strain evidence="5 6">1225</strain>
    </source>
</reference>
<evidence type="ECO:0000256" key="2">
    <source>
        <dbReference type="ARBA" id="ARBA00023002"/>
    </source>
</evidence>
<dbReference type="Gene3D" id="3.40.50.720">
    <property type="entry name" value="NAD(P)-binding Rossmann-like Domain"/>
    <property type="match status" value="1"/>
</dbReference>
<dbReference type="Pfam" id="PF00106">
    <property type="entry name" value="adh_short"/>
    <property type="match status" value="1"/>
</dbReference>
<evidence type="ECO:0000256" key="1">
    <source>
        <dbReference type="ARBA" id="ARBA00006484"/>
    </source>
</evidence>
<organism evidence="5 6">
    <name type="scientific">Neorhizobium alkalisoli</name>
    <dbReference type="NCBI Taxonomy" id="528178"/>
    <lineage>
        <taxon>Bacteria</taxon>
        <taxon>Pseudomonadati</taxon>
        <taxon>Pseudomonadota</taxon>
        <taxon>Alphaproteobacteria</taxon>
        <taxon>Hyphomicrobiales</taxon>
        <taxon>Rhizobiaceae</taxon>
        <taxon>Rhizobium/Agrobacterium group</taxon>
        <taxon>Neorhizobium</taxon>
    </lineage>
</organism>
<dbReference type="InterPro" id="IPR050259">
    <property type="entry name" value="SDR"/>
</dbReference>
<proteinExistence type="inferred from homology"/>
<dbReference type="OrthoDB" id="9804774at2"/>
<dbReference type="PROSITE" id="PS00061">
    <property type="entry name" value="ADH_SHORT"/>
    <property type="match status" value="1"/>
</dbReference>
<dbReference type="InterPro" id="IPR057326">
    <property type="entry name" value="KR_dom"/>
</dbReference>
<dbReference type="PRINTS" id="PR00081">
    <property type="entry name" value="GDHRDH"/>
</dbReference>
<accession>A0A561R7D1</accession>
<dbReference type="FunFam" id="3.40.50.720:FF:000084">
    <property type="entry name" value="Short-chain dehydrogenase reductase"/>
    <property type="match status" value="1"/>
</dbReference>
<dbReference type="PANTHER" id="PTHR42879">
    <property type="entry name" value="3-OXOACYL-(ACYL-CARRIER-PROTEIN) REDUCTASE"/>
    <property type="match status" value="1"/>
</dbReference>
<evidence type="ECO:0000313" key="5">
    <source>
        <dbReference type="EMBL" id="TWF58508.1"/>
    </source>
</evidence>
<protein>
    <submittedName>
        <fullName evidence="5">3-hydroxybutyrate dehydrogenase</fullName>
    </submittedName>
</protein>
<dbReference type="PANTHER" id="PTHR42879:SF2">
    <property type="entry name" value="3-OXOACYL-[ACYL-CARRIER-PROTEIN] REDUCTASE FABG"/>
    <property type="match status" value="1"/>
</dbReference>
<dbReference type="EMBL" id="VIWP01000001">
    <property type="protein sequence ID" value="TWF58508.1"/>
    <property type="molecule type" value="Genomic_DNA"/>
</dbReference>
<keyword evidence="2" id="KW-0560">Oxidoreductase</keyword>
<dbReference type="InterPro" id="IPR036291">
    <property type="entry name" value="NAD(P)-bd_dom_sf"/>
</dbReference>
<dbReference type="GO" id="GO:0032787">
    <property type="term" value="P:monocarboxylic acid metabolic process"/>
    <property type="evidence" value="ECO:0007669"/>
    <property type="project" value="UniProtKB-ARBA"/>
</dbReference>